<dbReference type="RefSeq" id="XP_070918707.1">
    <property type="nucleotide sequence ID" value="XM_071062606.1"/>
</dbReference>
<gene>
    <name evidence="2" type="ORF">MFIFM68171_07186</name>
</gene>
<name>A0ABQ0GGU3_9PEZI</name>
<evidence type="ECO:0000313" key="3">
    <source>
        <dbReference type="Proteomes" id="UP001628179"/>
    </source>
</evidence>
<accession>A0ABQ0GGU3</accession>
<feature type="domain" description="2EXR" evidence="1">
    <location>
        <begin position="23"/>
        <end position="142"/>
    </location>
</feature>
<evidence type="ECO:0000313" key="2">
    <source>
        <dbReference type="EMBL" id="GAB1316976.1"/>
    </source>
</evidence>
<protein>
    <submittedName>
        <fullName evidence="2">2EXR domain-containing protein</fullName>
    </submittedName>
</protein>
<dbReference type="InterPro" id="IPR045518">
    <property type="entry name" value="2EXR"/>
</dbReference>
<dbReference type="Pfam" id="PF20150">
    <property type="entry name" value="2EXR"/>
    <property type="match status" value="1"/>
</dbReference>
<dbReference type="GeneID" id="98177929"/>
<dbReference type="PANTHER" id="PTHR35910:SF6">
    <property type="entry name" value="2EXR DOMAIN-CONTAINING PROTEIN"/>
    <property type="match status" value="1"/>
</dbReference>
<proteinExistence type="predicted"/>
<dbReference type="Proteomes" id="UP001628179">
    <property type="component" value="Unassembled WGS sequence"/>
</dbReference>
<organism evidence="2 3">
    <name type="scientific">Madurella fahalii</name>
    <dbReference type="NCBI Taxonomy" id="1157608"/>
    <lineage>
        <taxon>Eukaryota</taxon>
        <taxon>Fungi</taxon>
        <taxon>Dikarya</taxon>
        <taxon>Ascomycota</taxon>
        <taxon>Pezizomycotina</taxon>
        <taxon>Sordariomycetes</taxon>
        <taxon>Sordariomycetidae</taxon>
        <taxon>Sordariales</taxon>
        <taxon>Sordariales incertae sedis</taxon>
        <taxon>Madurella</taxon>
    </lineage>
</organism>
<keyword evidence="3" id="KW-1185">Reference proteome</keyword>
<reference evidence="2 3" key="1">
    <citation type="submission" date="2024-09" db="EMBL/GenBank/DDBJ databases">
        <title>Itraconazole resistance in Madurella fahalii resulting from another homologue of gene encoding cytochrome P450 14-alpha sterol demethylase (CYP51).</title>
        <authorList>
            <person name="Yoshioka I."/>
            <person name="Fahal A.H."/>
            <person name="Kaneko S."/>
            <person name="Yaguchi T."/>
        </authorList>
    </citation>
    <scope>NUCLEOTIDE SEQUENCE [LARGE SCALE GENOMIC DNA]</scope>
    <source>
        <strain evidence="2 3">IFM 68171</strain>
    </source>
</reference>
<comment type="caution">
    <text evidence="2">The sequence shown here is derived from an EMBL/GenBank/DDBJ whole genome shotgun (WGS) entry which is preliminary data.</text>
</comment>
<sequence>MAASYRPQIINLSYNGGDGHLSFRLFPKLPTELRVRIWELSLERHRLLELNIEPQHDSEEVPLYSARNALNNVISGRNYSVTVKGLAIYSKLLRVNREARRAALRFYRVHIPCYFQTSEEKRFHYPGTIPGTLYCNPEYDFLQLNTGGIAEHTLVDFLHDFRAKDRRHVGVVNLAFDINGMNFLRSMENIPHALARASFAETLSRLQQIIWVAHSHAGRAIIGPLQDFWGVGVRFIHAMPVKAATASFDLLDRDPRAIDAELQYVLTATSDPRHMRVWWRELLARWEIHQARPTKERVLFAYEPIYYLEKEVRDVESAIEFLEEERQKWFTAQRDLAAMFKRHEPEVLAEGLDTFGKAVKPAIGFWLFPAEALGSLDGDIPDSKVRYDMTGYWPELALSCLS</sequence>
<dbReference type="EMBL" id="BAAFSV010000004">
    <property type="protein sequence ID" value="GAB1316976.1"/>
    <property type="molecule type" value="Genomic_DNA"/>
</dbReference>
<dbReference type="PANTHER" id="PTHR35910">
    <property type="entry name" value="2EXR DOMAIN-CONTAINING PROTEIN"/>
    <property type="match status" value="1"/>
</dbReference>
<evidence type="ECO:0000259" key="1">
    <source>
        <dbReference type="Pfam" id="PF20150"/>
    </source>
</evidence>